<organism evidence="1 2">
    <name type="scientific">Liparis tanakae</name>
    <name type="common">Tanaka's snailfish</name>
    <dbReference type="NCBI Taxonomy" id="230148"/>
    <lineage>
        <taxon>Eukaryota</taxon>
        <taxon>Metazoa</taxon>
        <taxon>Chordata</taxon>
        <taxon>Craniata</taxon>
        <taxon>Vertebrata</taxon>
        <taxon>Euteleostomi</taxon>
        <taxon>Actinopterygii</taxon>
        <taxon>Neopterygii</taxon>
        <taxon>Teleostei</taxon>
        <taxon>Neoteleostei</taxon>
        <taxon>Acanthomorphata</taxon>
        <taxon>Eupercaria</taxon>
        <taxon>Perciformes</taxon>
        <taxon>Cottioidei</taxon>
        <taxon>Cottales</taxon>
        <taxon>Liparidae</taxon>
        <taxon>Liparis</taxon>
    </lineage>
</organism>
<gene>
    <name evidence="1" type="ORF">EYF80_048690</name>
</gene>
<reference evidence="1 2" key="1">
    <citation type="submission" date="2019-03" db="EMBL/GenBank/DDBJ databases">
        <title>First draft genome of Liparis tanakae, snailfish: a comprehensive survey of snailfish specific genes.</title>
        <authorList>
            <person name="Kim W."/>
            <person name="Song I."/>
            <person name="Jeong J.-H."/>
            <person name="Kim D."/>
            <person name="Kim S."/>
            <person name="Ryu S."/>
            <person name="Song J.Y."/>
            <person name="Lee S.K."/>
        </authorList>
    </citation>
    <scope>NUCLEOTIDE SEQUENCE [LARGE SCALE GENOMIC DNA]</scope>
    <source>
        <tissue evidence="1">Muscle</tissue>
    </source>
</reference>
<dbReference type="EMBL" id="SRLO01001131">
    <property type="protein sequence ID" value="TNN41147.1"/>
    <property type="molecule type" value="Genomic_DNA"/>
</dbReference>
<evidence type="ECO:0000313" key="2">
    <source>
        <dbReference type="Proteomes" id="UP000314294"/>
    </source>
</evidence>
<evidence type="ECO:0000313" key="1">
    <source>
        <dbReference type="EMBL" id="TNN41147.1"/>
    </source>
</evidence>
<name>A0A4Z2FIV4_9TELE</name>
<sequence length="76" mass="8474">MAQTLLSKCNRTDRLAAVSVLPEASGPLDPREKNRHFNDLSLGHTSTSTIRSFTPGMCVYSRYFLQSVTNFGTFMT</sequence>
<keyword evidence="2" id="KW-1185">Reference proteome</keyword>
<dbReference type="Proteomes" id="UP000314294">
    <property type="component" value="Unassembled WGS sequence"/>
</dbReference>
<proteinExistence type="predicted"/>
<comment type="caution">
    <text evidence="1">The sequence shown here is derived from an EMBL/GenBank/DDBJ whole genome shotgun (WGS) entry which is preliminary data.</text>
</comment>
<protein>
    <submittedName>
        <fullName evidence="1">Uncharacterized protein</fullName>
    </submittedName>
</protein>
<accession>A0A4Z2FIV4</accession>
<dbReference type="AlphaFoldDB" id="A0A4Z2FIV4"/>